<sequence>MDHFLQDARYALRVLRKSPGFALAAILALALGIGANSAVFSVVNGVLLRPMPFAEPERLVRLFGNFHGMGLERISVSVLEYRDYREVTRTLESVAAYIQTDMTLTGQDVPERLRAVASSASLLSTLGVVPMMGRTFSEEEETQGRNRVVLLTHRLWRGRFGASPEILGKTLTLDGEPFTVVGVLPSGFEYPAQTDLYVPFAPTPDMVDPGARGRRFLNVVARVKPGVFVEAAQRDMDRVAALFAETHPERYPQRVGWAISVVSMEEQTVGGVRSTLWVLLAAVGCVLLIACTNVANLLLARAAARGREISIRAALGAGRGRLVTQFLTESLVLSLAGGALGLLLAMWGMDALLALVGDGLPRAAEVRLDGRVVLFTGTLSVLTGLLFGLAPALQASRADLHGAMREGARGTGGRASGRMRSVLVVSQVALALVLLVGAGLFLRSFLALQGEDAGFEPRGVLTARVSLPQERYGEPSKRAAVMQEFLTRVRSVPGVESAGLASLLPLTGRSDWSFDVEGRVQDPSDPPRPAVEYRAVSSGYHKALRIPLLRGRMLEDSDGFDAPHAVVFSEAAARITFPGEEAVGKRIRLRGQGPDAPWATVVGVVKDTKEWGLDQPARPVAYFSLTQRNPMGAYLVVRTRQGAGALLASLQAELRVVDRNLPLYDVAPMEAVVDGSVSQRRFSMLLLGLFAGVAVVLASLGIYGVIAYTVTQRTRELGIRMALGARQADVLGLMVGQGMRMTLLGVGLGLVLALGLGRLLSALLFGVKAHDPVTFAGVAVLLAGVALVASWLPARRAAKVDPALTLRSE</sequence>
<evidence type="ECO:0000259" key="8">
    <source>
        <dbReference type="Pfam" id="PF02687"/>
    </source>
</evidence>
<evidence type="ECO:0000313" key="11">
    <source>
        <dbReference type="Proteomes" id="UP000028725"/>
    </source>
</evidence>
<evidence type="ECO:0000313" key="10">
    <source>
        <dbReference type="EMBL" id="KFE69577.1"/>
    </source>
</evidence>
<evidence type="ECO:0008006" key="12">
    <source>
        <dbReference type="Google" id="ProtNLM"/>
    </source>
</evidence>
<keyword evidence="5 7" id="KW-0472">Membrane</keyword>
<dbReference type="InterPro" id="IPR025857">
    <property type="entry name" value="MacB_PCD"/>
</dbReference>
<protein>
    <recommendedName>
        <fullName evidence="12">ABC transporter permease</fullName>
    </recommendedName>
</protein>
<dbReference type="InterPro" id="IPR017800">
    <property type="entry name" value="ADOP"/>
</dbReference>
<dbReference type="Pfam" id="PF12704">
    <property type="entry name" value="MacB_PCD"/>
    <property type="match status" value="2"/>
</dbReference>
<keyword evidence="4 7" id="KW-1133">Transmembrane helix</keyword>
<feature type="transmembrane region" description="Helical" evidence="7">
    <location>
        <begin position="331"/>
        <end position="353"/>
    </location>
</feature>
<dbReference type="GO" id="GO:0022857">
    <property type="term" value="F:transmembrane transporter activity"/>
    <property type="evidence" value="ECO:0007669"/>
    <property type="project" value="TreeGrafter"/>
</dbReference>
<comment type="similarity">
    <text evidence="6">Belongs to the ABC-4 integral membrane protein family.</text>
</comment>
<comment type="caution">
    <text evidence="10">The sequence shown here is derived from an EMBL/GenBank/DDBJ whole genome shotgun (WGS) entry which is preliminary data.</text>
</comment>
<feature type="transmembrane region" description="Helical" evidence="7">
    <location>
        <begin position="743"/>
        <end position="767"/>
    </location>
</feature>
<dbReference type="OrthoDB" id="5377590at2"/>
<dbReference type="AlphaFoldDB" id="A0A085WPG4"/>
<feature type="domain" description="MacB-like periplasmic core" evidence="9">
    <location>
        <begin position="489"/>
        <end position="643"/>
    </location>
</feature>
<feature type="transmembrane region" description="Helical" evidence="7">
    <location>
        <begin position="773"/>
        <end position="792"/>
    </location>
</feature>
<dbReference type="InterPro" id="IPR003838">
    <property type="entry name" value="ABC3_permease_C"/>
</dbReference>
<feature type="transmembrane region" description="Helical" evidence="7">
    <location>
        <begin position="276"/>
        <end position="299"/>
    </location>
</feature>
<dbReference type="EMBL" id="JMCB01000004">
    <property type="protein sequence ID" value="KFE69577.1"/>
    <property type="molecule type" value="Genomic_DNA"/>
</dbReference>
<evidence type="ECO:0000256" key="3">
    <source>
        <dbReference type="ARBA" id="ARBA00022692"/>
    </source>
</evidence>
<feature type="transmembrane region" description="Helical" evidence="7">
    <location>
        <begin position="422"/>
        <end position="442"/>
    </location>
</feature>
<dbReference type="STRING" id="394096.DB31_6552"/>
<keyword evidence="3 7" id="KW-0812">Transmembrane</keyword>
<keyword evidence="2" id="KW-1003">Cell membrane</keyword>
<feature type="transmembrane region" description="Helical" evidence="7">
    <location>
        <begin position="21"/>
        <end position="43"/>
    </location>
</feature>
<proteinExistence type="inferred from homology"/>
<accession>A0A085WPG4</accession>
<evidence type="ECO:0000256" key="4">
    <source>
        <dbReference type="ARBA" id="ARBA00022989"/>
    </source>
</evidence>
<evidence type="ECO:0000259" key="9">
    <source>
        <dbReference type="Pfam" id="PF12704"/>
    </source>
</evidence>
<dbReference type="NCBIfam" id="TIGR03434">
    <property type="entry name" value="ADOP"/>
    <property type="match status" value="1"/>
</dbReference>
<feature type="transmembrane region" description="Helical" evidence="7">
    <location>
        <begin position="684"/>
        <end position="711"/>
    </location>
</feature>
<gene>
    <name evidence="10" type="ORF">DB31_6552</name>
</gene>
<dbReference type="PANTHER" id="PTHR30572:SF4">
    <property type="entry name" value="ABC TRANSPORTER PERMEASE YTRF"/>
    <property type="match status" value="1"/>
</dbReference>
<evidence type="ECO:0000256" key="1">
    <source>
        <dbReference type="ARBA" id="ARBA00004651"/>
    </source>
</evidence>
<dbReference type="Pfam" id="PF02687">
    <property type="entry name" value="FtsX"/>
    <property type="match status" value="2"/>
</dbReference>
<evidence type="ECO:0000256" key="6">
    <source>
        <dbReference type="ARBA" id="ARBA00038076"/>
    </source>
</evidence>
<dbReference type="PATRIC" id="fig|394096.3.peg.2652"/>
<keyword evidence="11" id="KW-1185">Reference proteome</keyword>
<evidence type="ECO:0000256" key="7">
    <source>
        <dbReference type="SAM" id="Phobius"/>
    </source>
</evidence>
<organism evidence="10 11">
    <name type="scientific">Hyalangium minutum</name>
    <dbReference type="NCBI Taxonomy" id="394096"/>
    <lineage>
        <taxon>Bacteria</taxon>
        <taxon>Pseudomonadati</taxon>
        <taxon>Myxococcota</taxon>
        <taxon>Myxococcia</taxon>
        <taxon>Myxococcales</taxon>
        <taxon>Cystobacterineae</taxon>
        <taxon>Archangiaceae</taxon>
        <taxon>Hyalangium</taxon>
    </lineage>
</organism>
<dbReference type="RefSeq" id="WP_044186897.1">
    <property type="nucleotide sequence ID" value="NZ_JMCB01000004.1"/>
</dbReference>
<name>A0A085WPG4_9BACT</name>
<feature type="domain" description="MacB-like periplasmic core" evidence="9">
    <location>
        <begin position="23"/>
        <end position="238"/>
    </location>
</feature>
<comment type="subcellular location">
    <subcellularLocation>
        <location evidence="1">Cell membrane</location>
        <topology evidence="1">Multi-pass membrane protein</topology>
    </subcellularLocation>
</comment>
<dbReference type="InterPro" id="IPR050250">
    <property type="entry name" value="Macrolide_Exporter_MacB"/>
</dbReference>
<feature type="domain" description="ABC3 transporter permease C-terminal" evidence="8">
    <location>
        <begin position="689"/>
        <end position="802"/>
    </location>
</feature>
<dbReference type="PANTHER" id="PTHR30572">
    <property type="entry name" value="MEMBRANE COMPONENT OF TRANSPORTER-RELATED"/>
    <property type="match status" value="1"/>
</dbReference>
<evidence type="ECO:0000256" key="2">
    <source>
        <dbReference type="ARBA" id="ARBA00022475"/>
    </source>
</evidence>
<feature type="domain" description="ABC3 transporter permease C-terminal" evidence="8">
    <location>
        <begin position="282"/>
        <end position="398"/>
    </location>
</feature>
<reference evidence="10 11" key="1">
    <citation type="submission" date="2014-04" db="EMBL/GenBank/DDBJ databases">
        <title>Genome assembly of Hyalangium minutum DSM 14724.</title>
        <authorList>
            <person name="Sharma G."/>
            <person name="Subramanian S."/>
        </authorList>
    </citation>
    <scope>NUCLEOTIDE SEQUENCE [LARGE SCALE GENOMIC DNA]</scope>
    <source>
        <strain evidence="10 11">DSM 14724</strain>
    </source>
</reference>
<dbReference type="Proteomes" id="UP000028725">
    <property type="component" value="Unassembled WGS sequence"/>
</dbReference>
<feature type="transmembrane region" description="Helical" evidence="7">
    <location>
        <begin position="373"/>
        <end position="395"/>
    </location>
</feature>
<evidence type="ECO:0000256" key="5">
    <source>
        <dbReference type="ARBA" id="ARBA00023136"/>
    </source>
</evidence>
<dbReference type="GO" id="GO:0005886">
    <property type="term" value="C:plasma membrane"/>
    <property type="evidence" value="ECO:0007669"/>
    <property type="project" value="UniProtKB-SubCell"/>
</dbReference>